<evidence type="ECO:0000256" key="4">
    <source>
        <dbReference type="ARBA" id="ARBA00023186"/>
    </source>
</evidence>
<evidence type="ECO:0000313" key="9">
    <source>
        <dbReference type="Proteomes" id="UP000243876"/>
    </source>
</evidence>
<evidence type="ECO:0000256" key="5">
    <source>
        <dbReference type="ARBA" id="ARBA00023242"/>
    </source>
</evidence>
<reference evidence="9" key="1">
    <citation type="submission" date="2015-02" db="EMBL/GenBank/DDBJ databases">
        <authorList>
            <person name="Gon?alves P."/>
        </authorList>
    </citation>
    <scope>NUCLEOTIDE SEQUENCE [LARGE SCALE GENOMIC DNA]</scope>
</reference>
<protein>
    <submittedName>
        <fullName evidence="8">SPOSA6832_01896-mRNA-1:cds</fullName>
    </submittedName>
</protein>
<dbReference type="CDD" id="cd06257">
    <property type="entry name" value="DnaJ"/>
    <property type="match status" value="1"/>
</dbReference>
<dbReference type="GO" id="GO:0005681">
    <property type="term" value="C:spliceosomal complex"/>
    <property type="evidence" value="ECO:0007669"/>
    <property type="project" value="TreeGrafter"/>
</dbReference>
<proteinExistence type="predicted"/>
<evidence type="ECO:0000259" key="7">
    <source>
        <dbReference type="PROSITE" id="PS50076"/>
    </source>
</evidence>
<evidence type="ECO:0000256" key="2">
    <source>
        <dbReference type="ARBA" id="ARBA00004496"/>
    </source>
</evidence>
<comment type="subcellular location">
    <subcellularLocation>
        <location evidence="2">Cytoplasm</location>
    </subcellularLocation>
    <subcellularLocation>
        <location evidence="1">Nucleus</location>
    </subcellularLocation>
</comment>
<keyword evidence="3" id="KW-0963">Cytoplasm</keyword>
<dbReference type="GO" id="GO:0005737">
    <property type="term" value="C:cytoplasm"/>
    <property type="evidence" value="ECO:0007669"/>
    <property type="project" value="UniProtKB-SubCell"/>
</dbReference>
<dbReference type="Proteomes" id="UP000243876">
    <property type="component" value="Unassembled WGS sequence"/>
</dbReference>
<feature type="region of interest" description="Disordered" evidence="6">
    <location>
        <begin position="270"/>
        <end position="299"/>
    </location>
</feature>
<dbReference type="GO" id="GO:0000390">
    <property type="term" value="P:spliceosomal complex disassembly"/>
    <property type="evidence" value="ECO:0007669"/>
    <property type="project" value="TreeGrafter"/>
</dbReference>
<gene>
    <name evidence="8" type="primary">SPOSA6832_01896</name>
</gene>
<dbReference type="PRINTS" id="PR00625">
    <property type="entry name" value="JDOMAIN"/>
</dbReference>
<dbReference type="InterPro" id="IPR001623">
    <property type="entry name" value="DnaJ_domain"/>
</dbReference>
<dbReference type="PANTHER" id="PTHR44313:SF1">
    <property type="entry name" value="DNAJ HOMOLOG SUBFAMILY C MEMBER 17"/>
    <property type="match status" value="1"/>
</dbReference>
<keyword evidence="9" id="KW-1185">Reference proteome</keyword>
<feature type="domain" description="J" evidence="7">
    <location>
        <begin position="7"/>
        <end position="72"/>
    </location>
</feature>
<accession>A0A0D6EK74</accession>
<keyword evidence="5" id="KW-0539">Nucleus</keyword>
<dbReference type="PROSITE" id="PS50076">
    <property type="entry name" value="DNAJ_2"/>
    <property type="match status" value="1"/>
</dbReference>
<dbReference type="OrthoDB" id="376357at2759"/>
<dbReference type="InterPro" id="IPR036869">
    <property type="entry name" value="J_dom_sf"/>
</dbReference>
<dbReference type="InterPro" id="IPR052094">
    <property type="entry name" value="Pre-mRNA-splicing_ERAD"/>
</dbReference>
<evidence type="ECO:0000256" key="1">
    <source>
        <dbReference type="ARBA" id="ARBA00004123"/>
    </source>
</evidence>
<dbReference type="SUPFAM" id="SSF46565">
    <property type="entry name" value="Chaperone J-domain"/>
    <property type="match status" value="1"/>
</dbReference>
<organism evidence="8 9">
    <name type="scientific">Sporidiobolus salmonicolor</name>
    <name type="common">Yeast-like fungus</name>
    <name type="synonym">Sporobolomyces salmonicolor</name>
    <dbReference type="NCBI Taxonomy" id="5005"/>
    <lineage>
        <taxon>Eukaryota</taxon>
        <taxon>Fungi</taxon>
        <taxon>Dikarya</taxon>
        <taxon>Basidiomycota</taxon>
        <taxon>Pucciniomycotina</taxon>
        <taxon>Microbotryomycetes</taxon>
        <taxon>Sporidiobolales</taxon>
        <taxon>Sporidiobolaceae</taxon>
        <taxon>Sporobolomyces</taxon>
    </lineage>
</organism>
<dbReference type="PANTHER" id="PTHR44313">
    <property type="entry name" value="DNAJ HOMOLOG SUBFAMILY C MEMBER 17"/>
    <property type="match status" value="1"/>
</dbReference>
<evidence type="ECO:0000256" key="3">
    <source>
        <dbReference type="ARBA" id="ARBA00022490"/>
    </source>
</evidence>
<dbReference type="Pfam" id="PF00226">
    <property type="entry name" value="DnaJ"/>
    <property type="match status" value="1"/>
</dbReference>
<feature type="region of interest" description="Disordered" evidence="6">
    <location>
        <begin position="104"/>
        <end position="151"/>
    </location>
</feature>
<keyword evidence="4" id="KW-0143">Chaperone</keyword>
<dbReference type="Gene3D" id="1.10.287.110">
    <property type="entry name" value="DnaJ domain"/>
    <property type="match status" value="1"/>
</dbReference>
<dbReference type="SMART" id="SM00271">
    <property type="entry name" value="DnaJ"/>
    <property type="match status" value="1"/>
</dbReference>
<name>A0A0D6EK74_SPOSA</name>
<dbReference type="AlphaFoldDB" id="A0A0D6EK74"/>
<sequence>MATEDVDYYALLGIEATATLQQIKTAYRQRSLKVHPDRNPDNPEAAALFHELRVAADLLSDPTQRASFDALLAARNARKLRFAALDNKRKAMAEDLAQRERDFKRQKGDEDVAAAKKKSELDRLKEEGRKMREAREKAALGAEDAAKKADKDAERARKVQEARASNGTDVVELGPLDKTLKIKWLKATHPSLTSSGAVSSFIETNLAPQKPDIESIVLSSKTLANPSKGKYGSGVVAFSTLSAALRVVKGKQADSAGSWQGFEVDWASGHPPSLLGEEAAPSAKAARPPSPPITSIPASAFIDSDEDRILAQLRAREREKLMEEMKRQDEAEA</sequence>
<evidence type="ECO:0000256" key="6">
    <source>
        <dbReference type="SAM" id="MobiDB-lite"/>
    </source>
</evidence>
<feature type="non-terminal residue" evidence="8">
    <location>
        <position position="1"/>
    </location>
</feature>
<evidence type="ECO:0000313" key="8">
    <source>
        <dbReference type="EMBL" id="CEQ40301.1"/>
    </source>
</evidence>
<dbReference type="EMBL" id="CENE01000006">
    <property type="protein sequence ID" value="CEQ40301.1"/>
    <property type="molecule type" value="Genomic_DNA"/>
</dbReference>